<organism evidence="2">
    <name type="scientific">uncultured Gemmatimonadaceae bacterium</name>
    <dbReference type="NCBI Taxonomy" id="246130"/>
    <lineage>
        <taxon>Bacteria</taxon>
        <taxon>Pseudomonadati</taxon>
        <taxon>Gemmatimonadota</taxon>
        <taxon>Gemmatimonadia</taxon>
        <taxon>Gemmatimonadales</taxon>
        <taxon>Gemmatimonadaceae</taxon>
        <taxon>environmental samples</taxon>
    </lineage>
</organism>
<dbReference type="InterPro" id="IPR036390">
    <property type="entry name" value="WH_DNA-bd_sf"/>
</dbReference>
<dbReference type="AlphaFoldDB" id="A0A6J4KF91"/>
<feature type="domain" description="NrtR DNA-binding winged helix" evidence="1">
    <location>
        <begin position="107"/>
        <end position="166"/>
    </location>
</feature>
<proteinExistence type="predicted"/>
<gene>
    <name evidence="2" type="ORF">AVDCRST_MAG11-1046</name>
</gene>
<sequence length="186" mass="20177">RALPSRGVAPGESLPAAAAEAVRAAGAPRAAWLEQVGAFGEELRHPADAALSVAYVGAFPEPFDEPGDDDSVWAPVAKLPPLAPRHRAMVEAAVDTVRYRLDVTPVAFHFLPPAFTLSELQQVYETVLGRALHKASFRRALTAAGLVAPTGEWRSEGRGRPAQLFRYHPRKRRRAERGVRFELVGA</sequence>
<dbReference type="InterPro" id="IPR054105">
    <property type="entry name" value="WHD_NrtR"/>
</dbReference>
<dbReference type="InterPro" id="IPR015797">
    <property type="entry name" value="NUDIX_hydrolase-like_dom_sf"/>
</dbReference>
<dbReference type="SUPFAM" id="SSF55811">
    <property type="entry name" value="Nudix"/>
    <property type="match status" value="1"/>
</dbReference>
<name>A0A6J4KF91_9BACT</name>
<accession>A0A6J4KF91</accession>
<dbReference type="SUPFAM" id="SSF46785">
    <property type="entry name" value="Winged helix' DNA-binding domain"/>
    <property type="match status" value="1"/>
</dbReference>
<evidence type="ECO:0000259" key="1">
    <source>
        <dbReference type="Pfam" id="PF21906"/>
    </source>
</evidence>
<reference evidence="2" key="1">
    <citation type="submission" date="2020-02" db="EMBL/GenBank/DDBJ databases">
        <authorList>
            <person name="Meier V. D."/>
        </authorList>
    </citation>
    <scope>NUCLEOTIDE SEQUENCE</scope>
    <source>
        <strain evidence="2">AVDCRST_MAG11</strain>
    </source>
</reference>
<feature type="non-terminal residue" evidence="2">
    <location>
        <position position="1"/>
    </location>
</feature>
<dbReference type="InterPro" id="IPR036388">
    <property type="entry name" value="WH-like_DNA-bd_sf"/>
</dbReference>
<dbReference type="Pfam" id="PF21906">
    <property type="entry name" value="WHD_NrtR"/>
    <property type="match status" value="1"/>
</dbReference>
<dbReference type="EMBL" id="CADCTU010000234">
    <property type="protein sequence ID" value="CAA9304134.1"/>
    <property type="molecule type" value="Genomic_DNA"/>
</dbReference>
<dbReference type="Gene3D" id="1.10.10.10">
    <property type="entry name" value="Winged helix-like DNA-binding domain superfamily/Winged helix DNA-binding domain"/>
    <property type="match status" value="1"/>
</dbReference>
<evidence type="ECO:0000313" key="2">
    <source>
        <dbReference type="EMBL" id="CAA9304134.1"/>
    </source>
</evidence>
<dbReference type="Gene3D" id="3.90.79.10">
    <property type="entry name" value="Nucleoside Triphosphate Pyrophosphohydrolase"/>
    <property type="match status" value="1"/>
</dbReference>
<protein>
    <recommendedName>
        <fullName evidence="1">NrtR DNA-binding winged helix domain-containing protein</fullName>
    </recommendedName>
</protein>